<dbReference type="OMA" id="FIRIACH"/>
<keyword evidence="1" id="KW-1133">Transmembrane helix</keyword>
<feature type="transmembrane region" description="Helical" evidence="1">
    <location>
        <begin position="6"/>
        <end position="23"/>
    </location>
</feature>
<gene>
    <name evidence="2" type="ORF">CRE_24616</name>
</gene>
<dbReference type="AlphaFoldDB" id="E3MVG4"/>
<accession>E3MVG4</accession>
<evidence type="ECO:0000313" key="2">
    <source>
        <dbReference type="EMBL" id="EFP10108.1"/>
    </source>
</evidence>
<dbReference type="PANTHER" id="PTHR31847:SF1">
    <property type="entry name" value="DUF1084 DOMAIN-CONTAINING PROTEIN-RELATED"/>
    <property type="match status" value="1"/>
</dbReference>
<dbReference type="Proteomes" id="UP000008281">
    <property type="component" value="Unassembled WGS sequence"/>
</dbReference>
<feature type="transmembrane region" description="Helical" evidence="1">
    <location>
        <begin position="35"/>
        <end position="58"/>
    </location>
</feature>
<dbReference type="PANTHER" id="PTHR31847">
    <property type="entry name" value="PROTEIN CBG10327"/>
    <property type="match status" value="1"/>
</dbReference>
<dbReference type="OrthoDB" id="5849631at2759"/>
<dbReference type="EMBL" id="DS268482">
    <property type="protein sequence ID" value="EFP10108.1"/>
    <property type="molecule type" value="Genomic_DNA"/>
</dbReference>
<dbReference type="CTD" id="9826246"/>
<keyword evidence="1" id="KW-0472">Membrane</keyword>
<dbReference type="HOGENOM" id="CLU_092918_1_0_1"/>
<dbReference type="FunCoup" id="E3MVG4">
    <property type="interactions" value="869"/>
</dbReference>
<organism evidence="3">
    <name type="scientific">Caenorhabditis remanei</name>
    <name type="common">Caenorhabditis vulgaris</name>
    <dbReference type="NCBI Taxonomy" id="31234"/>
    <lineage>
        <taxon>Eukaryota</taxon>
        <taxon>Metazoa</taxon>
        <taxon>Ecdysozoa</taxon>
        <taxon>Nematoda</taxon>
        <taxon>Chromadorea</taxon>
        <taxon>Rhabditida</taxon>
        <taxon>Rhabditina</taxon>
        <taxon>Rhabditomorpha</taxon>
        <taxon>Rhabditoidea</taxon>
        <taxon>Rhabditidae</taxon>
        <taxon>Peloderinae</taxon>
        <taxon>Caenorhabditis</taxon>
    </lineage>
</organism>
<keyword evidence="3" id="KW-1185">Reference proteome</keyword>
<dbReference type="eggNOG" id="ENOG502TJ76">
    <property type="taxonomic scope" value="Eukaryota"/>
</dbReference>
<proteinExistence type="predicted"/>
<feature type="transmembrane region" description="Helical" evidence="1">
    <location>
        <begin position="70"/>
        <end position="96"/>
    </location>
</feature>
<dbReference type="RefSeq" id="XP_003099888.2">
    <property type="nucleotide sequence ID" value="XM_003099840.2"/>
</dbReference>
<dbReference type="InParanoid" id="E3MVG4"/>
<dbReference type="KEGG" id="crq:GCK72_007142"/>
<keyword evidence="1" id="KW-0812">Transmembrane</keyword>
<feature type="transmembrane region" description="Helical" evidence="1">
    <location>
        <begin position="143"/>
        <end position="163"/>
    </location>
</feature>
<sequence>MAAHLFIVSFNLRAIFFLICGSDRQNPKNFIRHRYLLTISIFLLNAILIINSCFPTGFHENAPNIIEIAILALLFYLPISIFEHLGICFCDFQLFLKKTTRISRQQCYLLFLFHFLMGIGCFSLFHFYTNDLKEENLLENFQFTRYACLAINILSIPMNYNFLLAWNSDKLDFIGIHPETKRNWEGVIKRDQNGEWVIDESPQDHELSVV</sequence>
<name>E3MVG4_CAERE</name>
<protein>
    <submittedName>
        <fullName evidence="2">Uncharacterized protein</fullName>
    </submittedName>
</protein>
<feature type="transmembrane region" description="Helical" evidence="1">
    <location>
        <begin position="108"/>
        <end position="128"/>
    </location>
</feature>
<reference evidence="2" key="1">
    <citation type="submission" date="2007-07" db="EMBL/GenBank/DDBJ databases">
        <title>PCAP assembly of the Caenorhabditis remanei genome.</title>
        <authorList>
            <consortium name="The Caenorhabditis remanei Sequencing Consortium"/>
            <person name="Wilson R.K."/>
        </authorList>
    </citation>
    <scope>NUCLEOTIDE SEQUENCE [LARGE SCALE GENOMIC DNA]</scope>
    <source>
        <strain evidence="2">PB4641</strain>
    </source>
</reference>
<evidence type="ECO:0000313" key="3">
    <source>
        <dbReference type="Proteomes" id="UP000008281"/>
    </source>
</evidence>
<dbReference type="GeneID" id="9826246"/>
<evidence type="ECO:0000256" key="1">
    <source>
        <dbReference type="SAM" id="Phobius"/>
    </source>
</evidence>